<organism evidence="2 3">
    <name type="scientific">Paracoccidioides lutzii (strain ATCC MYA-826 / Pb01)</name>
    <name type="common">Paracoccidioides brasiliensis</name>
    <dbReference type="NCBI Taxonomy" id="502779"/>
    <lineage>
        <taxon>Eukaryota</taxon>
        <taxon>Fungi</taxon>
        <taxon>Dikarya</taxon>
        <taxon>Ascomycota</taxon>
        <taxon>Pezizomycotina</taxon>
        <taxon>Eurotiomycetes</taxon>
        <taxon>Eurotiomycetidae</taxon>
        <taxon>Onygenales</taxon>
        <taxon>Ajellomycetaceae</taxon>
        <taxon>Paracoccidioides</taxon>
    </lineage>
</organism>
<reference evidence="2 3" key="1">
    <citation type="journal article" date="2011" name="PLoS Genet.">
        <title>Comparative genomic analysis of human fungal pathogens causing paracoccidioidomycosis.</title>
        <authorList>
            <person name="Desjardins C.A."/>
            <person name="Champion M.D."/>
            <person name="Holder J.W."/>
            <person name="Muszewska A."/>
            <person name="Goldberg J."/>
            <person name="Bailao A.M."/>
            <person name="Brigido M.M."/>
            <person name="Ferreira M.E."/>
            <person name="Garcia A.M."/>
            <person name="Grynberg M."/>
            <person name="Gujja S."/>
            <person name="Heiman D.I."/>
            <person name="Henn M.R."/>
            <person name="Kodira C.D."/>
            <person name="Leon-Narvaez H."/>
            <person name="Longo L.V."/>
            <person name="Ma L.J."/>
            <person name="Malavazi I."/>
            <person name="Matsuo A.L."/>
            <person name="Morais F.V."/>
            <person name="Pereira M."/>
            <person name="Rodriguez-Brito S."/>
            <person name="Sakthikumar S."/>
            <person name="Salem-Izacc S.M."/>
            <person name="Sykes S.M."/>
            <person name="Teixeira M.M."/>
            <person name="Vallejo M.C."/>
            <person name="Walter M.E."/>
            <person name="Yandava C."/>
            <person name="Young S."/>
            <person name="Zeng Q."/>
            <person name="Zucker J."/>
            <person name="Felipe M.S."/>
            <person name="Goldman G.H."/>
            <person name="Haas B.J."/>
            <person name="McEwen J.G."/>
            <person name="Nino-Vega G."/>
            <person name="Puccia R."/>
            <person name="San-Blas G."/>
            <person name="Soares C.M."/>
            <person name="Birren B.W."/>
            <person name="Cuomo C.A."/>
        </authorList>
    </citation>
    <scope>NUCLEOTIDE SEQUENCE [LARGE SCALE GENOMIC DNA]</scope>
    <source>
        <strain evidence="3">ATCC MYA-826 / Pb01</strain>
    </source>
</reference>
<feature type="region of interest" description="Disordered" evidence="1">
    <location>
        <begin position="111"/>
        <end position="130"/>
    </location>
</feature>
<evidence type="ECO:0000313" key="3">
    <source>
        <dbReference type="Proteomes" id="UP000002059"/>
    </source>
</evidence>
<dbReference type="HOGENOM" id="CLU_103823_0_0_1"/>
<dbReference type="OrthoDB" id="5598843at2759"/>
<protein>
    <submittedName>
        <fullName evidence="2">Uncharacterized protein</fullName>
    </submittedName>
</protein>
<gene>
    <name evidence="2" type="ORF">PAAG_05699</name>
</gene>
<evidence type="ECO:0000256" key="1">
    <source>
        <dbReference type="SAM" id="MobiDB-lite"/>
    </source>
</evidence>
<accession>C1H4K6</accession>
<dbReference type="GeneID" id="9095662"/>
<dbReference type="AlphaFoldDB" id="C1H4K6"/>
<feature type="compositionally biased region" description="Basic and acidic residues" evidence="1">
    <location>
        <begin position="31"/>
        <end position="40"/>
    </location>
</feature>
<dbReference type="eggNOG" id="ENOG502SECU">
    <property type="taxonomic scope" value="Eukaryota"/>
</dbReference>
<dbReference type="OMA" id="PGENRWR"/>
<name>C1H4K6_PARBA</name>
<proteinExistence type="predicted"/>
<dbReference type="KEGG" id="pbl:PAAG_05699"/>
<sequence length="161" mass="17167">MSGAGDDRWRGGGRGFDQNRQSGQRHQGGNMRDRSMGSHQHDRHVHRGYGNHANATNSWGPPHGGPGGATGPEGPPQEQHVPVRFFNAAESKDALKQGCQSVVGSRAPFVYKPVGKDANNSRASGPWGARPNCMTNGKDFFLELRKQVSALRQGGNNAAGG</sequence>
<dbReference type="EMBL" id="KN294006">
    <property type="protein sequence ID" value="EEH34650.1"/>
    <property type="molecule type" value="Genomic_DNA"/>
</dbReference>
<dbReference type="STRING" id="502779.C1H4K6"/>
<feature type="compositionally biased region" description="Polar residues" evidence="1">
    <location>
        <begin position="18"/>
        <end position="27"/>
    </location>
</feature>
<feature type="region of interest" description="Disordered" evidence="1">
    <location>
        <begin position="1"/>
        <end position="81"/>
    </location>
</feature>
<evidence type="ECO:0000313" key="2">
    <source>
        <dbReference type="EMBL" id="EEH34650.1"/>
    </source>
</evidence>
<dbReference type="RefSeq" id="XP_002792414.1">
    <property type="nucleotide sequence ID" value="XM_002792368.2"/>
</dbReference>
<feature type="compositionally biased region" description="Basic and acidic residues" evidence="1">
    <location>
        <begin position="1"/>
        <end position="10"/>
    </location>
</feature>
<keyword evidence="3" id="KW-1185">Reference proteome</keyword>
<dbReference type="Proteomes" id="UP000002059">
    <property type="component" value="Partially assembled WGS sequence"/>
</dbReference>
<dbReference type="VEuPathDB" id="FungiDB:PAAG_05699"/>